<reference evidence="2 3" key="1">
    <citation type="submission" date="2024-03" db="EMBL/GenBank/DDBJ databases">
        <title>Complete genome sequence of the green alga Chloropicon roscoffensis RCC1871.</title>
        <authorList>
            <person name="Lemieux C."/>
            <person name="Pombert J.-F."/>
            <person name="Otis C."/>
            <person name="Turmel M."/>
        </authorList>
    </citation>
    <scope>NUCLEOTIDE SEQUENCE [LARGE SCALE GENOMIC DNA]</scope>
    <source>
        <strain evidence="2 3">RCC1871</strain>
    </source>
</reference>
<accession>A0AAX4NZ86</accession>
<keyword evidence="3" id="KW-1185">Reference proteome</keyword>
<evidence type="ECO:0000313" key="3">
    <source>
        <dbReference type="Proteomes" id="UP001472866"/>
    </source>
</evidence>
<gene>
    <name evidence="2" type="ORF">HKI87_01g07680</name>
</gene>
<organism evidence="2 3">
    <name type="scientific">Chloropicon roscoffensis</name>
    <dbReference type="NCBI Taxonomy" id="1461544"/>
    <lineage>
        <taxon>Eukaryota</taxon>
        <taxon>Viridiplantae</taxon>
        <taxon>Chlorophyta</taxon>
        <taxon>Chloropicophyceae</taxon>
        <taxon>Chloropicales</taxon>
        <taxon>Chloropicaceae</taxon>
        <taxon>Chloropicon</taxon>
    </lineage>
</organism>
<name>A0AAX4NZ86_9CHLO</name>
<feature type="compositionally biased region" description="Basic and acidic residues" evidence="1">
    <location>
        <begin position="243"/>
        <end position="259"/>
    </location>
</feature>
<dbReference type="EMBL" id="CP151501">
    <property type="protein sequence ID" value="WZN59243.1"/>
    <property type="molecule type" value="Genomic_DNA"/>
</dbReference>
<dbReference type="Proteomes" id="UP001472866">
    <property type="component" value="Chromosome 01"/>
</dbReference>
<sequence>MDSHKALEQQLDGLATFVEGELASTRVEKVKNRKNSIAGVEMMLKSRQAMGKRNSIIGVENMLQSIEEVLVAKPREAATPARSSSNEEIAIPAAIAKMEERFSKLEKSLGRLLDSPPDSTKARRNLFPQSRASHFATAATQTDETLFSSHLHTAEIVESLSHSICTRITEYLEERIFTGAFGASRTSLEERGVGSHPSSSGSSIGTMPDLRSLSSPVSDPIFADEIAIPAFGSGSSARHANLRRVERQTPREKKREELSRMMMSPINPPFTKSPKSKGLRQSGVGRRKSIT</sequence>
<evidence type="ECO:0000256" key="1">
    <source>
        <dbReference type="SAM" id="MobiDB-lite"/>
    </source>
</evidence>
<dbReference type="AlphaFoldDB" id="A0AAX4NZ86"/>
<protein>
    <submittedName>
        <fullName evidence="2">Uncharacterized protein</fullName>
    </submittedName>
</protein>
<feature type="region of interest" description="Disordered" evidence="1">
    <location>
        <begin position="238"/>
        <end position="291"/>
    </location>
</feature>
<evidence type="ECO:0000313" key="2">
    <source>
        <dbReference type="EMBL" id="WZN59243.1"/>
    </source>
</evidence>
<proteinExistence type="predicted"/>
<feature type="region of interest" description="Disordered" evidence="1">
    <location>
        <begin position="187"/>
        <end position="211"/>
    </location>
</feature>
<feature type="compositionally biased region" description="Low complexity" evidence="1">
    <location>
        <begin position="194"/>
        <end position="205"/>
    </location>
</feature>